<dbReference type="InterPro" id="IPR036186">
    <property type="entry name" value="Serpin_sf"/>
</dbReference>
<feature type="compositionally biased region" description="Basic and acidic residues" evidence="3">
    <location>
        <begin position="939"/>
        <end position="951"/>
    </location>
</feature>
<dbReference type="AlphaFoldDB" id="A0AAV8ZSW0"/>
<dbReference type="EMBL" id="JANEYF010000625">
    <property type="protein sequence ID" value="KAJ8968933.1"/>
    <property type="molecule type" value="Genomic_DNA"/>
</dbReference>
<feature type="region of interest" description="Disordered" evidence="3">
    <location>
        <begin position="925"/>
        <end position="954"/>
    </location>
</feature>
<evidence type="ECO:0000313" key="4">
    <source>
        <dbReference type="EMBL" id="KAJ8968933.1"/>
    </source>
</evidence>
<comment type="caution">
    <text evidence="4">The sequence shown here is derived from an EMBL/GenBank/DDBJ whole genome shotgun (WGS) entry which is preliminary data.</text>
</comment>
<evidence type="ECO:0000313" key="5">
    <source>
        <dbReference type="Proteomes" id="UP001162156"/>
    </source>
</evidence>
<keyword evidence="1" id="KW-0646">Protease inhibitor</keyword>
<proteinExistence type="predicted"/>
<feature type="compositionally biased region" description="Polar residues" evidence="3">
    <location>
        <begin position="9"/>
        <end position="19"/>
    </location>
</feature>
<sequence length="1159" mass="130146">MKPMISVEIYSNSKSTENPVDQLETENSPIVEIKPTNTTKGKPKPSYESKITTKKPLTTTNFATFSLNPSTETEIDSISASVIKENITKPPVAFVPFMSNSINYSTLTTTEIETTRKPSETTSTFQLTTQAPTSVYMPVLTTLAPEGLISTWRPKPFSTIMTEPPTITDEITFTTEKPQTTTDDIQPLISYDEQPQHDLPTLADILNLNKDIAQSEQTNNTFTSTESVVSGNLTIPSIVNGQKNKDDVTTTEYIVQKSSQTTLPERLQTTENVEEDLSTLSSEYFGTKNSILYMTQTAQQEIIETTTQLPLEQSMNNAQKISATELLDQLLFTTNIYEINTELAEKTTELQTFSNEDERFESSTQEESKLSEIRTEFSTTTEEFLIKVVENTEQPTTDRTLINSIEQILSQAIVNVDKTLARVNDTQKIQDVLVNSGMKNMSEVQLESATLTSDLIGLNFNNNEENEKTTELNMLQVVASDNSNILSDSVGSLLSQVYESNLPSMTAIEQVITTEKYPTITINTTVLPNRKTDDVTLTMNVAPITEKLETSTVDSNDKYTEKSDIVFEEQETTTQITMFEREKFTTNEPTTVSYVPLNPINTNVTNISDQNYVPHLINITIISSENANIIVRNRTKPAKADLSLEQVYNEEIKMNSSVSSDFPHENEWIELYNIDQTPTSTENEKLNIEKIPNEILKAEETMSPLYNNTEESKATTEYTSNDQQNFVRQSEIPESTSEELIELSTGISTTATDESFIPIKEISKIYERPTTIIIIKRTERPVLEESTTIAPIKQNYLTDINIDTTTILDEKNLDSTTYGKKEVEITESEIEKNIPTITEIIQDDISMESTTKIITEPSIEIIIGENNKPLIEQTKQSADQQITTPFDNENNNKNENENKTPQESSNIRINITNEKIQQNNLKTGIANNLPHNKPSQTEKFNKTELPTESKPESTWTLVPTIAPHSEEHNDTNYSTSVQHFPEIIEPPSPIDLVAKPLQGFGLEDSTSQLDADIYQFAQLCNELAFGFWKTVTNGISSARSVFVSPFGATSLLAMVFLGARGATSGEMNEILRLDDMVTFNPHLIFKNVSESINTDEQDSGVASSAIIRELFSDRSKGKLLPFYKERARAFYDGYVEEASFREIGDVIRRRTNLQVKKIH</sequence>
<gene>
    <name evidence="4" type="ORF">NQ314_002025</name>
</gene>
<evidence type="ECO:0000256" key="1">
    <source>
        <dbReference type="ARBA" id="ARBA00022690"/>
    </source>
</evidence>
<feature type="region of interest" description="Disordered" evidence="3">
    <location>
        <begin position="8"/>
        <end position="51"/>
    </location>
</feature>
<feature type="compositionally biased region" description="Polar residues" evidence="3">
    <location>
        <begin position="925"/>
        <end position="938"/>
    </location>
</feature>
<dbReference type="Proteomes" id="UP001162156">
    <property type="component" value="Unassembled WGS sequence"/>
</dbReference>
<keyword evidence="2" id="KW-0722">Serine protease inhibitor</keyword>
<dbReference type="InterPro" id="IPR042178">
    <property type="entry name" value="Serpin_sf_1"/>
</dbReference>
<evidence type="ECO:0000256" key="3">
    <source>
        <dbReference type="SAM" id="MobiDB-lite"/>
    </source>
</evidence>
<evidence type="ECO:0000256" key="2">
    <source>
        <dbReference type="ARBA" id="ARBA00022900"/>
    </source>
</evidence>
<reference evidence="4" key="1">
    <citation type="journal article" date="2023" name="Insect Mol. Biol.">
        <title>Genome sequencing provides insights into the evolution of gene families encoding plant cell wall-degrading enzymes in longhorned beetles.</title>
        <authorList>
            <person name="Shin N.R."/>
            <person name="Okamura Y."/>
            <person name="Kirsch R."/>
            <person name="Pauchet Y."/>
        </authorList>
    </citation>
    <scope>NUCLEOTIDE SEQUENCE</scope>
    <source>
        <strain evidence="4">RBIC_L_NR</strain>
    </source>
</reference>
<protein>
    <recommendedName>
        <fullName evidence="6">Serpin domain-containing protein</fullName>
    </recommendedName>
</protein>
<keyword evidence="5" id="KW-1185">Reference proteome</keyword>
<feature type="region of interest" description="Disordered" evidence="3">
    <location>
        <begin position="874"/>
        <end position="906"/>
    </location>
</feature>
<evidence type="ECO:0008006" key="6">
    <source>
        <dbReference type="Google" id="ProtNLM"/>
    </source>
</evidence>
<dbReference type="SUPFAM" id="SSF56574">
    <property type="entry name" value="Serpins"/>
    <property type="match status" value="1"/>
</dbReference>
<dbReference type="GO" id="GO:0004867">
    <property type="term" value="F:serine-type endopeptidase inhibitor activity"/>
    <property type="evidence" value="ECO:0007669"/>
    <property type="project" value="UniProtKB-KW"/>
</dbReference>
<feature type="compositionally biased region" description="Basic and acidic residues" evidence="3">
    <location>
        <begin position="890"/>
        <end position="900"/>
    </location>
</feature>
<organism evidence="4 5">
    <name type="scientific">Rhamnusium bicolor</name>
    <dbReference type="NCBI Taxonomy" id="1586634"/>
    <lineage>
        <taxon>Eukaryota</taxon>
        <taxon>Metazoa</taxon>
        <taxon>Ecdysozoa</taxon>
        <taxon>Arthropoda</taxon>
        <taxon>Hexapoda</taxon>
        <taxon>Insecta</taxon>
        <taxon>Pterygota</taxon>
        <taxon>Neoptera</taxon>
        <taxon>Endopterygota</taxon>
        <taxon>Coleoptera</taxon>
        <taxon>Polyphaga</taxon>
        <taxon>Cucujiformia</taxon>
        <taxon>Chrysomeloidea</taxon>
        <taxon>Cerambycidae</taxon>
        <taxon>Lepturinae</taxon>
        <taxon>Rhagiini</taxon>
        <taxon>Rhamnusium</taxon>
    </lineage>
</organism>
<dbReference type="Gene3D" id="3.30.497.10">
    <property type="entry name" value="Antithrombin, subunit I, domain 2"/>
    <property type="match status" value="1"/>
</dbReference>
<name>A0AAV8ZSW0_9CUCU</name>
<feature type="compositionally biased region" description="Polar residues" evidence="3">
    <location>
        <begin position="874"/>
        <end position="887"/>
    </location>
</feature>
<accession>A0AAV8ZSW0</accession>